<protein>
    <submittedName>
        <fullName evidence="3">Uncharacterized protein</fullName>
    </submittedName>
</protein>
<evidence type="ECO:0000313" key="4">
    <source>
        <dbReference type="Proteomes" id="UP000663854"/>
    </source>
</evidence>
<comment type="caution">
    <text evidence="3">The sequence shown here is derived from an EMBL/GenBank/DDBJ whole genome shotgun (WGS) entry which is preliminary data.</text>
</comment>
<feature type="compositionally biased region" description="Polar residues" evidence="2">
    <location>
        <begin position="672"/>
        <end position="692"/>
    </location>
</feature>
<feature type="coiled-coil region" evidence="1">
    <location>
        <begin position="893"/>
        <end position="920"/>
    </location>
</feature>
<feature type="region of interest" description="Disordered" evidence="2">
    <location>
        <begin position="672"/>
        <end position="720"/>
    </location>
</feature>
<accession>A0A813WDG2</accession>
<feature type="region of interest" description="Disordered" evidence="2">
    <location>
        <begin position="766"/>
        <end position="788"/>
    </location>
</feature>
<feature type="compositionally biased region" description="Low complexity" evidence="2">
    <location>
        <begin position="694"/>
        <end position="704"/>
    </location>
</feature>
<dbReference type="Proteomes" id="UP000663854">
    <property type="component" value="Unassembled WGS sequence"/>
</dbReference>
<dbReference type="AlphaFoldDB" id="A0A813WDG2"/>
<reference evidence="3" key="1">
    <citation type="submission" date="2021-02" db="EMBL/GenBank/DDBJ databases">
        <authorList>
            <person name="Nowell W R."/>
        </authorList>
    </citation>
    <scope>NUCLEOTIDE SEQUENCE</scope>
</reference>
<name>A0A813WDG2_9BILA</name>
<keyword evidence="1" id="KW-0175">Coiled coil</keyword>
<evidence type="ECO:0000256" key="2">
    <source>
        <dbReference type="SAM" id="MobiDB-lite"/>
    </source>
</evidence>
<evidence type="ECO:0000313" key="3">
    <source>
        <dbReference type="EMBL" id="CAF0856311.1"/>
    </source>
</evidence>
<evidence type="ECO:0000256" key="1">
    <source>
        <dbReference type="SAM" id="Coils"/>
    </source>
</evidence>
<proteinExistence type="predicted"/>
<feature type="region of interest" description="Disordered" evidence="2">
    <location>
        <begin position="816"/>
        <end position="841"/>
    </location>
</feature>
<dbReference type="EMBL" id="CAJNOH010000088">
    <property type="protein sequence ID" value="CAF0856311.1"/>
    <property type="molecule type" value="Genomic_DNA"/>
</dbReference>
<organism evidence="3 4">
    <name type="scientific">Rotaria sordida</name>
    <dbReference type="NCBI Taxonomy" id="392033"/>
    <lineage>
        <taxon>Eukaryota</taxon>
        <taxon>Metazoa</taxon>
        <taxon>Spiralia</taxon>
        <taxon>Gnathifera</taxon>
        <taxon>Rotifera</taxon>
        <taxon>Eurotatoria</taxon>
        <taxon>Bdelloidea</taxon>
        <taxon>Philodinida</taxon>
        <taxon>Philodinidae</taxon>
        <taxon>Rotaria</taxon>
    </lineage>
</organism>
<sequence>MNSLQSLIINTRNNNKRASLAMPVQSNSFIKSFPIVNDYFVKFYTSNHCSMFDEHLNCINRQYHRRKDDHQYRRPLVVNNTSSNFRSTILTNNYHHYMKRYQHHISNLSSSKQQMMIGVDPKHSIELMQQQQQEQTTLSSSFVNHLKSSITADSCSGIYDNNNHYHHQKKIISSSRIRLGLRCLCPFNDKQRQLFDEIFSNNEQTTNISERILDECISRLTKNSCNTLLILCGHYREVHQLQTIILSSSFIRLDNFVNNNQDKDLILRISVQKFLNHKTSEINYLLSTKDSLVSSQNETCQYLNNLCSNHRYNPLLITFHLIYRSTNTNQAQFHILFTNDNDNEIGNEQFSDIFMSLALSFSSNRQKQSYNTLKKRNLTIEQSLSSLLRRYILNNIEQYSENFLYLFANVKNDKQLKYWMKIQRLFRIKQHRLKMSQDRTDSSSVETVINHNNEEIWIDGPLSSINSKKTEIWIDGPFEYHSPINKYHRKKSKSKIHSKSIRQHTSKSKNSILLSKPSFLSSTIIEKDNDESSSITNFDNESIISSHCHLPVLPVFKDHTLIPFRSNELFDIKKSLKNDFKSSTNKLNDDMEILEKTLETLLIPSSINNDKQQSIISQSLNHIDQLSSYMSNDEKTKRLSRIISPTRFNQVFNNNQLSENLHYSSIGLSVPNSPVIKSQNRQSRTPLNSIPNTPHHLLPLSSSSTIKKSKNLSESNRPTRPSIFQRLFGLRSSSIPPQSLIPTVIESSPLISPLTVTLDSHDDLMPLTTSSTASSASGRASSSGYESMSNTTFEEMISSIPIIMNNENNSIKLRNKSIRKDERRSNPNTSWNSPILRDKSHRQQRISQLKHRQNELKLELAMTKTFLLMDKNKNFEYNDSFNSTINNNPIHTIMSNTNEEEELERDIEHLERRLASAKSLLNHSTYKRK</sequence>
<feature type="compositionally biased region" description="Low complexity" evidence="2">
    <location>
        <begin position="768"/>
        <end position="784"/>
    </location>
</feature>
<gene>
    <name evidence="3" type="ORF">PYM288_LOCUS7323</name>
</gene>